<dbReference type="HOGENOM" id="CLU_2197802_0_0_1"/>
<evidence type="ECO:0000313" key="2">
    <source>
        <dbReference type="EMBL" id="CAP93149.1"/>
    </source>
</evidence>
<dbReference type="VEuPathDB" id="FungiDB:PCH_Pc16g04790"/>
<reference evidence="2 3" key="1">
    <citation type="journal article" date="2008" name="Nat. Biotechnol.">
        <title>Genome sequencing and analysis of the filamentous fungus Penicillium chrysogenum.</title>
        <authorList>
            <person name="van den Berg M.A."/>
            <person name="Albang R."/>
            <person name="Albermann K."/>
            <person name="Badger J.H."/>
            <person name="Daran J.-M."/>
            <person name="Driessen A.J.M."/>
            <person name="Garcia-Estrada C."/>
            <person name="Fedorova N.D."/>
            <person name="Harris D.M."/>
            <person name="Heijne W.H.M."/>
            <person name="Joardar V.S."/>
            <person name="Kiel J.A.K.W."/>
            <person name="Kovalchuk A."/>
            <person name="Martin J.F."/>
            <person name="Nierman W.C."/>
            <person name="Nijland J.G."/>
            <person name="Pronk J.T."/>
            <person name="Roubos J.A."/>
            <person name="van der Klei I.J."/>
            <person name="van Peij N.N.M.E."/>
            <person name="Veenhuis M."/>
            <person name="von Doehren H."/>
            <person name="Wagner C."/>
            <person name="Wortman J.R."/>
            <person name="Bovenberg R.A.L."/>
        </authorList>
    </citation>
    <scope>NUCLEOTIDE SEQUENCE [LARGE SCALE GENOMIC DNA]</scope>
    <source>
        <strain evidence="3">ATCC 28089 / DSM 1075 / NRRL 1951 / Wisconsin 54-1255</strain>
    </source>
</reference>
<feature type="compositionally biased region" description="Acidic residues" evidence="1">
    <location>
        <begin position="80"/>
        <end position="95"/>
    </location>
</feature>
<dbReference type="AlphaFoldDB" id="B6H955"/>
<sequence>MHDSNHSFDAVRWLCETEDSVHYWYGRCPQLQKECNSDWPKTPQRFTGPLVQRRTPPAAFPVVDLARLPAKAASPKSDTDSEGDDDESEASESSEDMGWMKPAVEDWT</sequence>
<accession>B6H955</accession>
<dbReference type="EMBL" id="AM920431">
    <property type="protein sequence ID" value="CAP93149.1"/>
    <property type="molecule type" value="Genomic_DNA"/>
</dbReference>
<gene>
    <name evidence="2" type="ORF">Pc16g04790</name>
    <name evidence="2" type="ORF">PCH_Pc16g04790</name>
</gene>
<evidence type="ECO:0000313" key="3">
    <source>
        <dbReference type="Proteomes" id="UP000000724"/>
    </source>
</evidence>
<dbReference type="OrthoDB" id="10570453at2759"/>
<proteinExistence type="predicted"/>
<name>B6H955_PENRW</name>
<evidence type="ECO:0000256" key="1">
    <source>
        <dbReference type="SAM" id="MobiDB-lite"/>
    </source>
</evidence>
<dbReference type="Proteomes" id="UP000000724">
    <property type="component" value="Contig Pc00c16"/>
</dbReference>
<keyword evidence="3" id="KW-1185">Reference proteome</keyword>
<feature type="region of interest" description="Disordered" evidence="1">
    <location>
        <begin position="36"/>
        <end position="108"/>
    </location>
</feature>
<protein>
    <submittedName>
        <fullName evidence="2">Uncharacterized protein</fullName>
    </submittedName>
</protein>
<organism evidence="2 3">
    <name type="scientific">Penicillium rubens (strain ATCC 28089 / DSM 1075 / NRRL 1951 / Wisconsin 54-1255)</name>
    <name type="common">Penicillium chrysogenum</name>
    <dbReference type="NCBI Taxonomy" id="500485"/>
    <lineage>
        <taxon>Eukaryota</taxon>
        <taxon>Fungi</taxon>
        <taxon>Dikarya</taxon>
        <taxon>Ascomycota</taxon>
        <taxon>Pezizomycotina</taxon>
        <taxon>Eurotiomycetes</taxon>
        <taxon>Eurotiomycetidae</taxon>
        <taxon>Eurotiales</taxon>
        <taxon>Aspergillaceae</taxon>
        <taxon>Penicillium</taxon>
        <taxon>Penicillium chrysogenum species complex</taxon>
    </lineage>
</organism>